<dbReference type="GO" id="GO:0003677">
    <property type="term" value="F:DNA binding"/>
    <property type="evidence" value="ECO:0007669"/>
    <property type="project" value="InterPro"/>
</dbReference>
<keyword evidence="4" id="KW-0539">Nucleus</keyword>
<dbReference type="EMBL" id="BMAT01002920">
    <property type="protein sequence ID" value="GFS16721.1"/>
    <property type="molecule type" value="Genomic_DNA"/>
</dbReference>
<protein>
    <submittedName>
        <fullName evidence="7">DNA polymerase delta subunit 2</fullName>
    </submittedName>
</protein>
<evidence type="ECO:0000256" key="3">
    <source>
        <dbReference type="ARBA" id="ARBA00022705"/>
    </source>
</evidence>
<dbReference type="Proteomes" id="UP000762676">
    <property type="component" value="Unassembled WGS sequence"/>
</dbReference>
<evidence type="ECO:0000259" key="5">
    <source>
        <dbReference type="Pfam" id="PF04042"/>
    </source>
</evidence>
<proteinExistence type="inferred from homology"/>
<evidence type="ECO:0000313" key="8">
    <source>
        <dbReference type="Proteomes" id="UP000762676"/>
    </source>
</evidence>
<dbReference type="Pfam" id="PF18018">
    <property type="entry name" value="DNA_pol_D_N"/>
    <property type="match status" value="1"/>
</dbReference>
<comment type="subcellular location">
    <subcellularLocation>
        <location evidence="1">Nucleus</location>
    </subcellularLocation>
</comment>
<evidence type="ECO:0000259" key="6">
    <source>
        <dbReference type="Pfam" id="PF18018"/>
    </source>
</evidence>
<evidence type="ECO:0000313" key="7">
    <source>
        <dbReference type="EMBL" id="GFS16721.1"/>
    </source>
</evidence>
<dbReference type="InterPro" id="IPR041863">
    <property type="entry name" value="PolD2_C"/>
</dbReference>
<dbReference type="CDD" id="cd07387">
    <property type="entry name" value="MPP_PolD2_C"/>
    <property type="match status" value="1"/>
</dbReference>
<keyword evidence="8" id="KW-1185">Reference proteome</keyword>
<sequence length="472" mass="53254">MIYSATPLVENVQSFMTTDTPANVTSNLNRVASQVQYKNDRFIVKDRSFNRQFAHLYAERLMTMRKRLTKAATEKWGSTPIRKLHELVNDERCIVIGTVFKHMELRPNILKEVSEEHNLMPQPVRSRYTDTKDKLIIEDELQRIFVVGDLKCETSVTGVVVAVLGKEPEDDKGKFHVEDYCYQQLPPQVPRPLLEQDKFILFVSGFELGGREERPFQMQLLADLICGQLGDMDQQEATAAICHVVVAGNSLSESTQDRDTLTKAKYLSKKTSAGSVEAVKTLDEFLAQLVTSVDVTILPGEFDPTNFSLPQQPFHQCMLPVSSRYNTLHRQTNPCDLTVEGLRIMGTAGQPVEDIYRFSEMEDRLAMLENTLVWGHTAPTAPDTLACYPFVKEDPFILSECPHIYFAGCQQEYKSKIFKGASGQEVLLLTVPRFSQSGTAVLVNLKSLEAQPISFYSHFPIVDESVSPEVDK</sequence>
<comment type="similarity">
    <text evidence="2">Belongs to the DNA polymerase delta/II small subunit family.</text>
</comment>
<dbReference type="GO" id="GO:0043625">
    <property type="term" value="C:delta DNA polymerase complex"/>
    <property type="evidence" value="ECO:0007669"/>
    <property type="project" value="TreeGrafter"/>
</dbReference>
<dbReference type="InterPro" id="IPR007185">
    <property type="entry name" value="DNA_pol_a/d/e_bsu"/>
</dbReference>
<dbReference type="GO" id="GO:1902969">
    <property type="term" value="P:mitotic DNA replication"/>
    <property type="evidence" value="ECO:0007669"/>
    <property type="project" value="UniProtKB-ARBA"/>
</dbReference>
<feature type="domain" description="DNA polymerase alpha/delta/epsilon subunit B" evidence="5">
    <location>
        <begin position="200"/>
        <end position="413"/>
    </location>
</feature>
<comment type="caution">
    <text evidence="7">The sequence shown here is derived from an EMBL/GenBank/DDBJ whole genome shotgun (WGS) entry which is preliminary data.</text>
</comment>
<dbReference type="GO" id="GO:0006271">
    <property type="term" value="P:DNA strand elongation involved in DNA replication"/>
    <property type="evidence" value="ECO:0007669"/>
    <property type="project" value="TreeGrafter"/>
</dbReference>
<feature type="domain" description="DNA polymerase delta subunit OB-fold" evidence="6">
    <location>
        <begin position="52"/>
        <end position="180"/>
    </location>
</feature>
<dbReference type="AlphaFoldDB" id="A0AAV4J5Z7"/>
<gene>
    <name evidence="7" type="ORF">ElyMa_001479800</name>
</gene>
<reference evidence="7 8" key="1">
    <citation type="journal article" date="2021" name="Elife">
        <title>Chloroplast acquisition without the gene transfer in kleptoplastic sea slugs, Plakobranchus ocellatus.</title>
        <authorList>
            <person name="Maeda T."/>
            <person name="Takahashi S."/>
            <person name="Yoshida T."/>
            <person name="Shimamura S."/>
            <person name="Takaki Y."/>
            <person name="Nagai Y."/>
            <person name="Toyoda A."/>
            <person name="Suzuki Y."/>
            <person name="Arimoto A."/>
            <person name="Ishii H."/>
            <person name="Satoh N."/>
            <person name="Nishiyama T."/>
            <person name="Hasebe M."/>
            <person name="Maruyama T."/>
            <person name="Minagawa J."/>
            <person name="Obokata J."/>
            <person name="Shigenobu S."/>
        </authorList>
    </citation>
    <scope>NUCLEOTIDE SEQUENCE [LARGE SCALE GENOMIC DNA]</scope>
</reference>
<dbReference type="PANTHER" id="PTHR10416:SF0">
    <property type="entry name" value="DNA POLYMERASE DELTA SUBUNIT 2"/>
    <property type="match status" value="1"/>
</dbReference>
<dbReference type="Pfam" id="PF04042">
    <property type="entry name" value="DNA_pol_E_B"/>
    <property type="match status" value="1"/>
</dbReference>
<dbReference type="FunFam" id="3.60.21.50:FF:000002">
    <property type="entry name" value="DNA polymerase delta small subunit"/>
    <property type="match status" value="1"/>
</dbReference>
<accession>A0AAV4J5Z7</accession>
<keyword evidence="3" id="KW-0235">DNA replication</keyword>
<evidence type="ECO:0000256" key="2">
    <source>
        <dbReference type="ARBA" id="ARBA00006035"/>
    </source>
</evidence>
<evidence type="ECO:0000256" key="1">
    <source>
        <dbReference type="ARBA" id="ARBA00004123"/>
    </source>
</evidence>
<dbReference type="PANTHER" id="PTHR10416">
    <property type="entry name" value="DNA POLYMERASE DELTA SUBUNIT 2"/>
    <property type="match status" value="1"/>
</dbReference>
<organism evidence="7 8">
    <name type="scientific">Elysia marginata</name>
    <dbReference type="NCBI Taxonomy" id="1093978"/>
    <lineage>
        <taxon>Eukaryota</taxon>
        <taxon>Metazoa</taxon>
        <taxon>Spiralia</taxon>
        <taxon>Lophotrochozoa</taxon>
        <taxon>Mollusca</taxon>
        <taxon>Gastropoda</taxon>
        <taxon>Heterobranchia</taxon>
        <taxon>Euthyneura</taxon>
        <taxon>Panpulmonata</taxon>
        <taxon>Sacoglossa</taxon>
        <taxon>Placobranchoidea</taxon>
        <taxon>Plakobranchidae</taxon>
        <taxon>Elysia</taxon>
    </lineage>
</organism>
<dbReference type="InterPro" id="IPR024826">
    <property type="entry name" value="DNA_pol_delta/II_ssu"/>
</dbReference>
<evidence type="ECO:0000256" key="4">
    <source>
        <dbReference type="ARBA" id="ARBA00023242"/>
    </source>
</evidence>
<dbReference type="Gene3D" id="3.60.21.50">
    <property type="match status" value="1"/>
</dbReference>
<dbReference type="InterPro" id="IPR040663">
    <property type="entry name" value="DNA_pol_D_N"/>
</dbReference>
<name>A0AAV4J5Z7_9GAST</name>